<keyword evidence="4" id="KW-1185">Reference proteome</keyword>
<evidence type="ECO:0000313" key="3">
    <source>
        <dbReference type="EMBL" id="WVX66874.1"/>
    </source>
</evidence>
<dbReference type="Gene3D" id="1.10.166.10">
    <property type="entry name" value="Tetrahydrodipicolinate-N-succinyltransferase, N-terminal domain"/>
    <property type="match status" value="1"/>
</dbReference>
<dbReference type="InterPro" id="IPR001451">
    <property type="entry name" value="Hexapep"/>
</dbReference>
<dbReference type="PANTHER" id="PTHR43300:SF10">
    <property type="entry name" value="2,3,4,5-TETRAHYDROPYRIDINE-2,6-DICARBOXYLATE N-ACETYLTRANSFERASE"/>
    <property type="match status" value="1"/>
</dbReference>
<evidence type="ECO:0000256" key="1">
    <source>
        <dbReference type="ARBA" id="ARBA00007274"/>
    </source>
</evidence>
<dbReference type="EMBL" id="CP133270">
    <property type="protein sequence ID" value="WVX66874.1"/>
    <property type="molecule type" value="Genomic_DNA"/>
</dbReference>
<dbReference type="InterPro" id="IPR050179">
    <property type="entry name" value="Trans_hexapeptide_repeat"/>
</dbReference>
<dbReference type="NCBIfam" id="NF008808">
    <property type="entry name" value="PRK11830.1"/>
    <property type="match status" value="1"/>
</dbReference>
<dbReference type="InterPro" id="IPR037133">
    <property type="entry name" value="THP_succinylTrfase_N_sf"/>
</dbReference>
<proteinExistence type="inferred from homology"/>
<name>A0ABZ2C346_9PROT</name>
<protein>
    <submittedName>
        <fullName evidence="3">2,3,4,5-tetrahydropyridine-2,6-dicarboxylate N-succinyltransferase</fullName>
    </submittedName>
</protein>
<dbReference type="CDD" id="cd03350">
    <property type="entry name" value="LbH_THP_succinylT"/>
    <property type="match status" value="1"/>
</dbReference>
<dbReference type="InterPro" id="IPR023180">
    <property type="entry name" value="THP_succinylTrfase_dom1"/>
</dbReference>
<dbReference type="Pfam" id="PF14805">
    <property type="entry name" value="THDPS_N_2"/>
    <property type="match status" value="1"/>
</dbReference>
<dbReference type="InterPro" id="IPR011004">
    <property type="entry name" value="Trimer_LpxA-like_sf"/>
</dbReference>
<comment type="similarity">
    <text evidence="1">Belongs to the transferase hexapeptide repeat family.</text>
</comment>
<gene>
    <name evidence="3" type="ORF">Bealeia1_01063</name>
</gene>
<dbReference type="Proteomes" id="UP001330434">
    <property type="component" value="Chromosome"/>
</dbReference>
<organism evidence="3 4">
    <name type="scientific">Candidatus Bealeia paramacronuclearis</name>
    <dbReference type="NCBI Taxonomy" id="1921001"/>
    <lineage>
        <taxon>Bacteria</taxon>
        <taxon>Pseudomonadati</taxon>
        <taxon>Pseudomonadota</taxon>
        <taxon>Alphaproteobacteria</taxon>
        <taxon>Holosporales</taxon>
        <taxon>Holosporaceae</taxon>
        <taxon>Candidatus Bealeia</taxon>
    </lineage>
</organism>
<evidence type="ECO:0000259" key="2">
    <source>
        <dbReference type="Pfam" id="PF14805"/>
    </source>
</evidence>
<evidence type="ECO:0000313" key="4">
    <source>
        <dbReference type="Proteomes" id="UP001330434"/>
    </source>
</evidence>
<reference evidence="3 4" key="1">
    <citation type="journal article" date="2024" name="Environ. Microbiol.">
        <title>Novel evolutionary insights on the interactions of the Holosporales (Alphaproteobacteria) with eukaryotic hosts from comparative genomics.</title>
        <authorList>
            <person name="Giovannini M."/>
            <person name="Petroni G."/>
            <person name="Castelli M."/>
        </authorList>
    </citation>
    <scope>NUCLEOTIDE SEQUENCE [LARGE SCALE GENOMIC DNA]</scope>
    <source>
        <strain evidence="3 4">US_Bl 15I1</strain>
    </source>
</reference>
<dbReference type="Gene3D" id="2.160.10.10">
    <property type="entry name" value="Hexapeptide repeat proteins"/>
    <property type="match status" value="1"/>
</dbReference>
<sequence length="275" mass="29928">MFSAYNHLKEIIESAWEKRAELSPESKGEIPEAIRETMFELDCGDLRVATKNTGCWIVHDWIKKAILLSFRVHNNFLISDGNSKAFDKIPLKFENWGDLQFREAGIRVVPGAIVRHSAYLAPSTILMPSFINVGAYVGQGTLVDSGVRIGSCAQIGMNCHLSDNVGIGGVLEPLQAQPVIIEDHCFLGACVEVVEGVLVEKGSVLGAGVILTSSTKIIDRQTGEISYGRVPSYSVVVPGTIADQKHGIALNCAVIVKRVDEKTRAKTSLNELLRP</sequence>
<dbReference type="Pfam" id="PF14602">
    <property type="entry name" value="Hexapep_2"/>
    <property type="match status" value="1"/>
</dbReference>
<dbReference type="SUPFAM" id="SSF51161">
    <property type="entry name" value="Trimeric LpxA-like enzymes"/>
    <property type="match status" value="1"/>
</dbReference>
<dbReference type="RefSeq" id="WP_331255692.1">
    <property type="nucleotide sequence ID" value="NZ_CP133270.1"/>
</dbReference>
<accession>A0ABZ2C346</accession>
<feature type="domain" description="Tetrahydrodipicolinate-N-succinyltransferase chain A" evidence="2">
    <location>
        <begin position="8"/>
        <end position="72"/>
    </location>
</feature>
<dbReference type="PANTHER" id="PTHR43300">
    <property type="entry name" value="ACETYLTRANSFERASE"/>
    <property type="match status" value="1"/>
</dbReference>